<gene>
    <name evidence="2" type="ORF">IFM89_031638</name>
</gene>
<dbReference type="SUPFAM" id="SSF117856">
    <property type="entry name" value="AF0104/ALDC/Ptd012-like"/>
    <property type="match status" value="1"/>
</dbReference>
<evidence type="ECO:0000259" key="1">
    <source>
        <dbReference type="Pfam" id="PF00646"/>
    </source>
</evidence>
<keyword evidence="3" id="KW-1185">Reference proteome</keyword>
<dbReference type="InterPro" id="IPR001810">
    <property type="entry name" value="F-box_dom"/>
</dbReference>
<evidence type="ECO:0000313" key="3">
    <source>
        <dbReference type="Proteomes" id="UP000631114"/>
    </source>
</evidence>
<sequence length="250" mass="27878">MEKNRANDDLPYEIIEKILSRLPVKSILRFRNPPDHVTKLLLNLGLLEHLETAMPLIYTKPMPGTTVEESASGMMDISAIYEDVDEPENRSTEMGVMLYMVARLEDMGSCTRLMRLLNCLKKQEGYLNRSVTHVIQIRLKSIAISRQLMMPWAGADIMDCVSNYARRRGRGVCVLSMVATRGCKCYRCVGPTLLTEVVGGSVVGPLMASVQVVLMATSFANAVFERLPLDDEESPVHIQPSDLQILGVYG</sequence>
<dbReference type="GO" id="GO:0005634">
    <property type="term" value="C:nucleus"/>
    <property type="evidence" value="ECO:0007669"/>
    <property type="project" value="TreeGrafter"/>
</dbReference>
<comment type="caution">
    <text evidence="2">The sequence shown here is derived from an EMBL/GenBank/DDBJ whole genome shotgun (WGS) entry which is preliminary data.</text>
</comment>
<dbReference type="GO" id="GO:0010228">
    <property type="term" value="P:vegetative to reproductive phase transition of meristem"/>
    <property type="evidence" value="ECO:0007669"/>
    <property type="project" value="TreeGrafter"/>
</dbReference>
<dbReference type="InterPro" id="IPR014476">
    <property type="entry name" value="AHL15-29"/>
</dbReference>
<dbReference type="InterPro" id="IPR036047">
    <property type="entry name" value="F-box-like_dom_sf"/>
</dbReference>
<dbReference type="AlphaFoldDB" id="A0A835LH41"/>
<feature type="domain" description="F-box" evidence="1">
    <location>
        <begin position="9"/>
        <end position="31"/>
    </location>
</feature>
<organism evidence="2 3">
    <name type="scientific">Coptis chinensis</name>
    <dbReference type="NCBI Taxonomy" id="261450"/>
    <lineage>
        <taxon>Eukaryota</taxon>
        <taxon>Viridiplantae</taxon>
        <taxon>Streptophyta</taxon>
        <taxon>Embryophyta</taxon>
        <taxon>Tracheophyta</taxon>
        <taxon>Spermatophyta</taxon>
        <taxon>Magnoliopsida</taxon>
        <taxon>Ranunculales</taxon>
        <taxon>Ranunculaceae</taxon>
        <taxon>Coptidoideae</taxon>
        <taxon>Coptis</taxon>
    </lineage>
</organism>
<dbReference type="OrthoDB" id="5986190at2759"/>
<dbReference type="Pfam" id="PF00646">
    <property type="entry name" value="F-box"/>
    <property type="match status" value="1"/>
</dbReference>
<dbReference type="EMBL" id="JADFTS010000008">
    <property type="protein sequence ID" value="KAF9594520.1"/>
    <property type="molecule type" value="Genomic_DNA"/>
</dbReference>
<dbReference type="PANTHER" id="PTHR31100:SF51">
    <property type="entry name" value="AT-HOOK MOTIF NUCLEAR-LOCALIZED PROTEIN 29"/>
    <property type="match status" value="1"/>
</dbReference>
<dbReference type="GO" id="GO:0003680">
    <property type="term" value="F:minor groove of adenine-thymine-rich DNA binding"/>
    <property type="evidence" value="ECO:0007669"/>
    <property type="project" value="InterPro"/>
</dbReference>
<dbReference type="PANTHER" id="PTHR31100">
    <property type="entry name" value="AT-HOOK MOTIF NUCLEAR-LOCALIZED PROTEIN 15"/>
    <property type="match status" value="1"/>
</dbReference>
<proteinExistence type="predicted"/>
<protein>
    <recommendedName>
        <fullName evidence="1">F-box domain-containing protein</fullName>
    </recommendedName>
</protein>
<dbReference type="GO" id="GO:0003700">
    <property type="term" value="F:DNA-binding transcription factor activity"/>
    <property type="evidence" value="ECO:0007669"/>
    <property type="project" value="TreeGrafter"/>
</dbReference>
<dbReference type="SUPFAM" id="SSF81383">
    <property type="entry name" value="F-box domain"/>
    <property type="match status" value="1"/>
</dbReference>
<dbReference type="Proteomes" id="UP000631114">
    <property type="component" value="Unassembled WGS sequence"/>
</dbReference>
<reference evidence="2 3" key="1">
    <citation type="submission" date="2020-10" db="EMBL/GenBank/DDBJ databases">
        <title>The Coptis chinensis genome and diversification of protoberbering-type alkaloids.</title>
        <authorList>
            <person name="Wang B."/>
            <person name="Shu S."/>
            <person name="Song C."/>
            <person name="Liu Y."/>
        </authorList>
    </citation>
    <scope>NUCLEOTIDE SEQUENCE [LARGE SCALE GENOMIC DNA]</scope>
    <source>
        <strain evidence="2">HL-2020</strain>
        <tissue evidence="2">Leaf</tissue>
    </source>
</reference>
<accession>A0A835LH41</accession>
<evidence type="ECO:0000313" key="2">
    <source>
        <dbReference type="EMBL" id="KAF9594520.1"/>
    </source>
</evidence>
<name>A0A835LH41_9MAGN</name>